<dbReference type="AlphaFoldDB" id="G9QGK6"/>
<dbReference type="SMART" id="SM00905">
    <property type="entry name" value="FolB"/>
    <property type="match status" value="1"/>
</dbReference>
<dbReference type="Pfam" id="PF02152">
    <property type="entry name" value="FolB"/>
    <property type="match status" value="1"/>
</dbReference>
<keyword evidence="9" id="KW-1185">Reference proteome</keyword>
<dbReference type="EMBL" id="ACWF01000003">
    <property type="protein sequence ID" value="EHL79669.1"/>
    <property type="molecule type" value="Genomic_DNA"/>
</dbReference>
<dbReference type="HOGENOM" id="CLU_112632_1_3_9"/>
<evidence type="ECO:0000256" key="3">
    <source>
        <dbReference type="ARBA" id="ARBA00005708"/>
    </source>
</evidence>
<dbReference type="FunFam" id="3.30.1130.10:FF:000003">
    <property type="entry name" value="7,8-dihydroneopterin aldolase"/>
    <property type="match status" value="1"/>
</dbReference>
<comment type="caution">
    <text evidence="8">The sequence shown here is derived from an EMBL/GenBank/DDBJ whole genome shotgun (WGS) entry which is preliminary data.</text>
</comment>
<evidence type="ECO:0000313" key="8">
    <source>
        <dbReference type="EMBL" id="EHL79669.1"/>
    </source>
</evidence>
<dbReference type="InterPro" id="IPR006156">
    <property type="entry name" value="Dihydroneopterin_aldolase"/>
</dbReference>
<keyword evidence="5 6" id="KW-0456">Lyase</keyword>
<dbReference type="PANTHER" id="PTHR42844:SF1">
    <property type="entry name" value="DIHYDRONEOPTERIN ALDOLASE 1-RELATED"/>
    <property type="match status" value="1"/>
</dbReference>
<evidence type="ECO:0000313" key="9">
    <source>
        <dbReference type="Proteomes" id="UP000011747"/>
    </source>
</evidence>
<dbReference type="PATRIC" id="fig|665952.3.peg.19"/>
<dbReference type="NCBIfam" id="TIGR00526">
    <property type="entry name" value="folB_dom"/>
    <property type="match status" value="1"/>
</dbReference>
<dbReference type="Gene3D" id="3.30.1130.10">
    <property type="match status" value="1"/>
</dbReference>
<dbReference type="SUPFAM" id="SSF55620">
    <property type="entry name" value="Tetrahydrobiopterin biosynthesis enzymes-like"/>
    <property type="match status" value="1"/>
</dbReference>
<name>G9QGK6_9BACI</name>
<comment type="pathway">
    <text evidence="2 6">Cofactor biosynthesis; tetrahydrofolate biosynthesis; 2-amino-4-hydroxy-6-hydroxymethyl-7,8-dihydropteridine diphosphate from 7,8-dihydroneopterin triphosphate: step 3/4.</text>
</comment>
<evidence type="ECO:0000256" key="5">
    <source>
        <dbReference type="ARBA" id="ARBA00023239"/>
    </source>
</evidence>
<dbReference type="GO" id="GO:0046656">
    <property type="term" value="P:folic acid biosynthetic process"/>
    <property type="evidence" value="ECO:0007669"/>
    <property type="project" value="UniProtKB-UniRule"/>
</dbReference>
<evidence type="ECO:0000256" key="2">
    <source>
        <dbReference type="ARBA" id="ARBA00005013"/>
    </source>
</evidence>
<dbReference type="GO" id="GO:0005737">
    <property type="term" value="C:cytoplasm"/>
    <property type="evidence" value="ECO:0007669"/>
    <property type="project" value="TreeGrafter"/>
</dbReference>
<accession>G9QGK6</accession>
<keyword evidence="4 6" id="KW-0289">Folate biosynthesis</keyword>
<sequence length="120" mass="13823">MILKGMGFYAYHGVYPEENRLGQRFEVDAELRLSLKKAGETDDLTQSVNYAEVYMVCKEIMEKQTFRLVETAAETIARQILEKFPIVNECTIKVVKPNPPIPGHYNYVAVEITRGRENHE</sequence>
<dbReference type="InterPro" id="IPR006157">
    <property type="entry name" value="FolB_dom"/>
</dbReference>
<dbReference type="EC" id="4.1.2.25" evidence="6"/>
<comment type="similarity">
    <text evidence="3 6">Belongs to the DHNA family.</text>
</comment>
<dbReference type="NCBIfam" id="TIGR00525">
    <property type="entry name" value="folB"/>
    <property type="match status" value="1"/>
</dbReference>
<dbReference type="InterPro" id="IPR043133">
    <property type="entry name" value="GTP-CH-I_C/QueF"/>
</dbReference>
<reference evidence="8 9" key="1">
    <citation type="submission" date="2011-09" db="EMBL/GenBank/DDBJ databases">
        <title>The Genome Sequence of Bacillus smithii 7_3_47FAA.</title>
        <authorList>
            <consortium name="The Broad Institute Genome Sequencing Platform"/>
            <person name="Earl A."/>
            <person name="Ward D."/>
            <person name="Feldgarden M."/>
            <person name="Gevers D."/>
            <person name="Daigneault M."/>
            <person name="Strauss J."/>
            <person name="Allen-Vercoe E."/>
            <person name="Young S.K."/>
            <person name="Zeng Q."/>
            <person name="Gargeya S."/>
            <person name="Fitzgerald M."/>
            <person name="Haas B."/>
            <person name="Abouelleil A."/>
            <person name="Alvarado L."/>
            <person name="Arachchi H.M."/>
            <person name="Berlin A."/>
            <person name="Brown A."/>
            <person name="Chapman S.B."/>
            <person name="Chen Z."/>
            <person name="Dunbar C."/>
            <person name="Freedman E."/>
            <person name="Gearin G."/>
            <person name="Goldberg J."/>
            <person name="Griggs A."/>
            <person name="Gujja S."/>
            <person name="Heiman D."/>
            <person name="Howarth C."/>
            <person name="Larson L."/>
            <person name="Lui A."/>
            <person name="MacDonald P.J.P."/>
            <person name="Montmayeur A."/>
            <person name="Murphy C."/>
            <person name="Neiman D."/>
            <person name="Pearson M."/>
            <person name="Priest M."/>
            <person name="Roberts A."/>
            <person name="Saif S."/>
            <person name="Shea T."/>
            <person name="Shenoy N."/>
            <person name="Sisk P."/>
            <person name="Stolte C."/>
            <person name="Sykes S."/>
            <person name="Wortman J."/>
            <person name="Nusbaum C."/>
            <person name="Birren B."/>
        </authorList>
    </citation>
    <scope>NUCLEOTIDE SEQUENCE [LARGE SCALE GENOMIC DNA]</scope>
    <source>
        <strain evidence="8 9">7_3_47FAA</strain>
    </source>
</reference>
<dbReference type="UniPathway" id="UPA00077">
    <property type="reaction ID" value="UER00154"/>
</dbReference>
<dbReference type="CDD" id="cd00534">
    <property type="entry name" value="DHNA_DHNTPE"/>
    <property type="match status" value="1"/>
</dbReference>
<feature type="domain" description="Dihydroneopterin aldolase/epimerase" evidence="7">
    <location>
        <begin position="1"/>
        <end position="114"/>
    </location>
</feature>
<proteinExistence type="inferred from homology"/>
<organism evidence="8 9">
    <name type="scientific">Bacillus smithii 7_3_47FAA</name>
    <dbReference type="NCBI Taxonomy" id="665952"/>
    <lineage>
        <taxon>Bacteria</taxon>
        <taxon>Bacillati</taxon>
        <taxon>Bacillota</taxon>
        <taxon>Bacilli</taxon>
        <taxon>Bacillales</taxon>
        <taxon>Bacillaceae</taxon>
        <taxon>Bacillus</taxon>
    </lineage>
</organism>
<protein>
    <recommendedName>
        <fullName evidence="6">7,8-dihydroneopterin aldolase</fullName>
        <ecNumber evidence="6">4.1.2.25</ecNumber>
    </recommendedName>
</protein>
<dbReference type="Proteomes" id="UP000011747">
    <property type="component" value="Unassembled WGS sequence"/>
</dbReference>
<evidence type="ECO:0000256" key="4">
    <source>
        <dbReference type="ARBA" id="ARBA00022909"/>
    </source>
</evidence>
<gene>
    <name evidence="8" type="ORF">HMPREF1015_02770</name>
</gene>
<comment type="catalytic activity">
    <reaction evidence="1 6">
        <text>7,8-dihydroneopterin = 6-hydroxymethyl-7,8-dihydropterin + glycolaldehyde</text>
        <dbReference type="Rhea" id="RHEA:10540"/>
        <dbReference type="ChEBI" id="CHEBI:17001"/>
        <dbReference type="ChEBI" id="CHEBI:17071"/>
        <dbReference type="ChEBI" id="CHEBI:44841"/>
        <dbReference type="EC" id="4.1.2.25"/>
    </reaction>
</comment>
<dbReference type="GO" id="GO:0004150">
    <property type="term" value="F:dihydroneopterin aldolase activity"/>
    <property type="evidence" value="ECO:0007669"/>
    <property type="project" value="UniProtKB-UniRule"/>
</dbReference>
<dbReference type="PANTHER" id="PTHR42844">
    <property type="entry name" value="DIHYDRONEOPTERIN ALDOLASE 1-RELATED"/>
    <property type="match status" value="1"/>
</dbReference>
<evidence type="ECO:0000256" key="6">
    <source>
        <dbReference type="RuleBase" id="RU362079"/>
    </source>
</evidence>
<evidence type="ECO:0000259" key="7">
    <source>
        <dbReference type="SMART" id="SM00905"/>
    </source>
</evidence>
<comment type="function">
    <text evidence="6">Catalyzes the conversion of 7,8-dihydroneopterin to 6-hydroxymethyl-7,8-dihydropterin.</text>
</comment>
<dbReference type="GO" id="GO:0046654">
    <property type="term" value="P:tetrahydrofolate biosynthetic process"/>
    <property type="evidence" value="ECO:0007669"/>
    <property type="project" value="UniProtKB-UniRule"/>
</dbReference>
<evidence type="ECO:0000256" key="1">
    <source>
        <dbReference type="ARBA" id="ARBA00001353"/>
    </source>
</evidence>